<proteinExistence type="predicted"/>
<keyword evidence="3" id="KW-1185">Reference proteome</keyword>
<gene>
    <name evidence="2" type="ORF">VTL71DRAFT_9305</name>
</gene>
<evidence type="ECO:0000313" key="2">
    <source>
        <dbReference type="EMBL" id="KAL2060664.1"/>
    </source>
</evidence>
<comment type="caution">
    <text evidence="2">The sequence shown here is derived from an EMBL/GenBank/DDBJ whole genome shotgun (WGS) entry which is preliminary data.</text>
</comment>
<feature type="non-terminal residue" evidence="2">
    <location>
        <position position="79"/>
    </location>
</feature>
<protein>
    <submittedName>
        <fullName evidence="2">Uncharacterized protein</fullName>
    </submittedName>
</protein>
<accession>A0ABR4BUE0</accession>
<feature type="region of interest" description="Disordered" evidence="1">
    <location>
        <begin position="42"/>
        <end position="61"/>
    </location>
</feature>
<dbReference type="Proteomes" id="UP001595075">
    <property type="component" value="Unassembled WGS sequence"/>
</dbReference>
<evidence type="ECO:0000256" key="1">
    <source>
        <dbReference type="SAM" id="MobiDB-lite"/>
    </source>
</evidence>
<dbReference type="EMBL" id="JAZHXI010000021">
    <property type="protein sequence ID" value="KAL2060664.1"/>
    <property type="molecule type" value="Genomic_DNA"/>
</dbReference>
<evidence type="ECO:0000313" key="3">
    <source>
        <dbReference type="Proteomes" id="UP001595075"/>
    </source>
</evidence>
<name>A0ABR4BUE0_9HELO</name>
<sequence>MMLFKPHLTSPVLLLHTTTDNGTRAQEICDSETPNLVLEEMVSDSTGLSEDRSCNSESSLTRATFSNLPDQSSLVLKTK</sequence>
<reference evidence="2 3" key="1">
    <citation type="journal article" date="2024" name="Commun. Biol.">
        <title>Comparative genomic analysis of thermophilic fungi reveals convergent evolutionary adaptations and gene losses.</title>
        <authorList>
            <person name="Steindorff A.S."/>
            <person name="Aguilar-Pontes M.V."/>
            <person name="Robinson A.J."/>
            <person name="Andreopoulos B."/>
            <person name="LaButti K."/>
            <person name="Kuo A."/>
            <person name="Mondo S."/>
            <person name="Riley R."/>
            <person name="Otillar R."/>
            <person name="Haridas S."/>
            <person name="Lipzen A."/>
            <person name="Grimwood J."/>
            <person name="Schmutz J."/>
            <person name="Clum A."/>
            <person name="Reid I.D."/>
            <person name="Moisan M.C."/>
            <person name="Butler G."/>
            <person name="Nguyen T.T.M."/>
            <person name="Dewar K."/>
            <person name="Conant G."/>
            <person name="Drula E."/>
            <person name="Henrissat B."/>
            <person name="Hansel C."/>
            <person name="Singer S."/>
            <person name="Hutchinson M.I."/>
            <person name="de Vries R.P."/>
            <person name="Natvig D.O."/>
            <person name="Powell A.J."/>
            <person name="Tsang A."/>
            <person name="Grigoriev I.V."/>
        </authorList>
    </citation>
    <scope>NUCLEOTIDE SEQUENCE [LARGE SCALE GENOMIC DNA]</scope>
    <source>
        <strain evidence="2 3">CBS 494.80</strain>
    </source>
</reference>
<organism evidence="2 3">
    <name type="scientific">Oculimacula yallundae</name>
    <dbReference type="NCBI Taxonomy" id="86028"/>
    <lineage>
        <taxon>Eukaryota</taxon>
        <taxon>Fungi</taxon>
        <taxon>Dikarya</taxon>
        <taxon>Ascomycota</taxon>
        <taxon>Pezizomycotina</taxon>
        <taxon>Leotiomycetes</taxon>
        <taxon>Helotiales</taxon>
        <taxon>Ploettnerulaceae</taxon>
        <taxon>Oculimacula</taxon>
    </lineage>
</organism>